<dbReference type="Proteomes" id="UP001209878">
    <property type="component" value="Unassembled WGS sequence"/>
</dbReference>
<dbReference type="InterPro" id="IPR002048">
    <property type="entry name" value="EF_hand_dom"/>
</dbReference>
<comment type="caution">
    <text evidence="6">The sequence shown here is derived from an EMBL/GenBank/DDBJ whole genome shotgun (WGS) entry which is preliminary data.</text>
</comment>
<dbReference type="Pfam" id="PF13499">
    <property type="entry name" value="EF-hand_7"/>
    <property type="match status" value="1"/>
</dbReference>
<dbReference type="PROSITE" id="PS00018">
    <property type="entry name" value="EF_HAND_1"/>
    <property type="match status" value="3"/>
</dbReference>
<dbReference type="InterPro" id="IPR018247">
    <property type="entry name" value="EF_Hand_1_Ca_BS"/>
</dbReference>
<evidence type="ECO:0000256" key="3">
    <source>
        <dbReference type="ARBA" id="ARBA00022837"/>
    </source>
</evidence>
<sequence>MSLTEEQEEAMKERNSALKNEGSALEKLRASILSNGVRGIRTIARTFRRLDENGDKRIDFVEFESTLNDHGVDADSATKRQCFEEMDLDGSGAINFDEFLIAMRPPLSESRRHMIDQAFEKMDVDKSGLVTLDDIRSTYSAEWHPKYKSGEWTADQVFQHWLTNFGGADDGTVTKEDFVNYYVAVSSSIDDDEYFKAMMTSAWKL</sequence>
<dbReference type="InterPro" id="IPR051581">
    <property type="entry name" value="Ca-bind"/>
</dbReference>
<dbReference type="Gene3D" id="1.10.238.10">
    <property type="entry name" value="EF-hand"/>
    <property type="match status" value="2"/>
</dbReference>
<feature type="domain" description="EF-hand" evidence="5">
    <location>
        <begin position="110"/>
        <end position="145"/>
    </location>
</feature>
<evidence type="ECO:0000313" key="6">
    <source>
        <dbReference type="EMBL" id="KAK2194025.1"/>
    </source>
</evidence>
<feature type="domain" description="EF-hand" evidence="5">
    <location>
        <begin position="38"/>
        <end position="73"/>
    </location>
</feature>
<keyword evidence="2" id="KW-0677">Repeat</keyword>
<evidence type="ECO:0000256" key="4">
    <source>
        <dbReference type="SAM" id="MobiDB-lite"/>
    </source>
</evidence>
<dbReference type="SUPFAM" id="SSF47473">
    <property type="entry name" value="EF-hand"/>
    <property type="match status" value="1"/>
</dbReference>
<keyword evidence="3" id="KW-0106">Calcium</keyword>
<gene>
    <name evidence="6" type="ORF">NP493_3g05019</name>
</gene>
<feature type="region of interest" description="Disordered" evidence="4">
    <location>
        <begin position="1"/>
        <end position="20"/>
    </location>
</feature>
<proteinExistence type="predicted"/>
<dbReference type="PANTHER" id="PTHR34524:SF6">
    <property type="entry name" value="CALCYPHOSINE LIKE"/>
    <property type="match status" value="1"/>
</dbReference>
<dbReference type="GO" id="GO:0005509">
    <property type="term" value="F:calcium ion binding"/>
    <property type="evidence" value="ECO:0007669"/>
    <property type="project" value="InterPro"/>
</dbReference>
<keyword evidence="1" id="KW-0479">Metal-binding</keyword>
<dbReference type="InterPro" id="IPR011992">
    <property type="entry name" value="EF-hand-dom_pair"/>
</dbReference>
<keyword evidence="7" id="KW-1185">Reference proteome</keyword>
<dbReference type="Pfam" id="PF13202">
    <property type="entry name" value="EF-hand_5"/>
    <property type="match status" value="1"/>
</dbReference>
<dbReference type="PROSITE" id="PS50222">
    <property type="entry name" value="EF_HAND_2"/>
    <property type="match status" value="3"/>
</dbReference>
<dbReference type="AlphaFoldDB" id="A0AAD9PG36"/>
<evidence type="ECO:0000259" key="5">
    <source>
        <dbReference type="PROSITE" id="PS50222"/>
    </source>
</evidence>
<reference evidence="6" key="1">
    <citation type="journal article" date="2023" name="Mol. Biol. Evol.">
        <title>Third-Generation Sequencing Reveals the Adaptive Role of the Epigenome in Three Deep-Sea Polychaetes.</title>
        <authorList>
            <person name="Perez M."/>
            <person name="Aroh O."/>
            <person name="Sun Y."/>
            <person name="Lan Y."/>
            <person name="Juniper S.K."/>
            <person name="Young C.R."/>
            <person name="Angers B."/>
            <person name="Qian P.Y."/>
        </authorList>
    </citation>
    <scope>NUCLEOTIDE SEQUENCE</scope>
    <source>
        <strain evidence="6">R07B-5</strain>
    </source>
</reference>
<evidence type="ECO:0000313" key="7">
    <source>
        <dbReference type="Proteomes" id="UP001209878"/>
    </source>
</evidence>
<dbReference type="PANTHER" id="PTHR34524">
    <property type="entry name" value="CALCYPHOSIN"/>
    <property type="match status" value="1"/>
</dbReference>
<protein>
    <recommendedName>
        <fullName evidence="5">EF-hand domain-containing protein</fullName>
    </recommendedName>
</protein>
<dbReference type="SMART" id="SM00054">
    <property type="entry name" value="EFh"/>
    <property type="match status" value="3"/>
</dbReference>
<evidence type="ECO:0000256" key="2">
    <source>
        <dbReference type="ARBA" id="ARBA00022737"/>
    </source>
</evidence>
<evidence type="ECO:0000256" key="1">
    <source>
        <dbReference type="ARBA" id="ARBA00022723"/>
    </source>
</evidence>
<dbReference type="CDD" id="cd00051">
    <property type="entry name" value="EFh"/>
    <property type="match status" value="2"/>
</dbReference>
<organism evidence="6 7">
    <name type="scientific">Ridgeia piscesae</name>
    <name type="common">Tubeworm</name>
    <dbReference type="NCBI Taxonomy" id="27915"/>
    <lineage>
        <taxon>Eukaryota</taxon>
        <taxon>Metazoa</taxon>
        <taxon>Spiralia</taxon>
        <taxon>Lophotrochozoa</taxon>
        <taxon>Annelida</taxon>
        <taxon>Polychaeta</taxon>
        <taxon>Sedentaria</taxon>
        <taxon>Canalipalpata</taxon>
        <taxon>Sabellida</taxon>
        <taxon>Siboglinidae</taxon>
        <taxon>Ridgeia</taxon>
    </lineage>
</organism>
<accession>A0AAD9PG36</accession>
<dbReference type="EMBL" id="JAODUO010000003">
    <property type="protein sequence ID" value="KAK2194025.1"/>
    <property type="molecule type" value="Genomic_DNA"/>
</dbReference>
<feature type="domain" description="EF-hand" evidence="5">
    <location>
        <begin position="74"/>
        <end position="109"/>
    </location>
</feature>
<name>A0AAD9PG36_RIDPI</name>